<evidence type="ECO:0000256" key="2">
    <source>
        <dbReference type="SAM" id="MobiDB-lite"/>
    </source>
</evidence>
<feature type="coiled-coil region" evidence="1">
    <location>
        <begin position="15"/>
        <end position="42"/>
    </location>
</feature>
<dbReference type="GO" id="GO:0007186">
    <property type="term" value="P:G protein-coupled receptor signaling pathway"/>
    <property type="evidence" value="ECO:0007669"/>
    <property type="project" value="InterPro"/>
</dbReference>
<dbReference type="EMBL" id="LSRX01000471">
    <property type="protein sequence ID" value="OLP96335.1"/>
    <property type="molecule type" value="Genomic_DNA"/>
</dbReference>
<keyword evidence="1" id="KW-0175">Coiled coil</keyword>
<feature type="domain" description="G protein gamma" evidence="3">
    <location>
        <begin position="1"/>
        <end position="60"/>
    </location>
</feature>
<organism evidence="4 5">
    <name type="scientific">Symbiodinium microadriaticum</name>
    <name type="common">Dinoflagellate</name>
    <name type="synonym">Zooxanthella microadriatica</name>
    <dbReference type="NCBI Taxonomy" id="2951"/>
    <lineage>
        <taxon>Eukaryota</taxon>
        <taxon>Sar</taxon>
        <taxon>Alveolata</taxon>
        <taxon>Dinophyceae</taxon>
        <taxon>Suessiales</taxon>
        <taxon>Symbiodiniaceae</taxon>
        <taxon>Symbiodinium</taxon>
    </lineage>
</organism>
<feature type="region of interest" description="Disordered" evidence="2">
    <location>
        <begin position="163"/>
        <end position="225"/>
    </location>
</feature>
<dbReference type="InterPro" id="IPR015898">
    <property type="entry name" value="G-protein_gamma-like_dom"/>
</dbReference>
<evidence type="ECO:0000313" key="5">
    <source>
        <dbReference type="Proteomes" id="UP000186817"/>
    </source>
</evidence>
<reference evidence="4 5" key="1">
    <citation type="submission" date="2016-02" db="EMBL/GenBank/DDBJ databases">
        <title>Genome analysis of coral dinoflagellate symbionts highlights evolutionary adaptations to a symbiotic lifestyle.</title>
        <authorList>
            <person name="Aranda M."/>
            <person name="Li Y."/>
            <person name="Liew Y.J."/>
            <person name="Baumgarten S."/>
            <person name="Simakov O."/>
            <person name="Wilson M."/>
            <person name="Piel J."/>
            <person name="Ashoor H."/>
            <person name="Bougouffa S."/>
            <person name="Bajic V.B."/>
            <person name="Ryu T."/>
            <person name="Ravasi T."/>
            <person name="Bayer T."/>
            <person name="Micklem G."/>
            <person name="Kim H."/>
            <person name="Bhak J."/>
            <person name="Lajeunesse T.C."/>
            <person name="Voolstra C.R."/>
        </authorList>
    </citation>
    <scope>NUCLEOTIDE SEQUENCE [LARGE SCALE GENOMIC DNA]</scope>
    <source>
        <strain evidence="4 5">CCMP2467</strain>
    </source>
</reference>
<dbReference type="AlphaFoldDB" id="A0A1Q9DME6"/>
<evidence type="ECO:0000313" key="4">
    <source>
        <dbReference type="EMBL" id="OLP96335.1"/>
    </source>
</evidence>
<dbReference type="Proteomes" id="UP000186817">
    <property type="component" value="Unassembled WGS sequence"/>
</dbReference>
<name>A0A1Q9DME6_SYMMI</name>
<feature type="compositionally biased region" description="Polar residues" evidence="2">
    <location>
        <begin position="179"/>
        <end position="188"/>
    </location>
</feature>
<feature type="compositionally biased region" description="Basic and acidic residues" evidence="2">
    <location>
        <begin position="215"/>
        <end position="225"/>
    </location>
</feature>
<evidence type="ECO:0000256" key="1">
    <source>
        <dbReference type="SAM" id="Coils"/>
    </source>
</evidence>
<keyword evidence="5" id="KW-1185">Reference proteome</keyword>
<evidence type="ECO:0000259" key="3">
    <source>
        <dbReference type="PROSITE" id="PS50058"/>
    </source>
</evidence>
<protein>
    <recommendedName>
        <fullName evidence="3">G protein gamma domain-containing protein</fullName>
    </recommendedName>
</protein>
<proteinExistence type="predicted"/>
<dbReference type="PROSITE" id="PS50058">
    <property type="entry name" value="G_PROTEIN_GAMMA"/>
    <property type="match status" value="1"/>
</dbReference>
<comment type="caution">
    <text evidence="4">The sequence shown here is derived from an EMBL/GenBank/DDBJ whole genome shotgun (WGS) entry which is preliminary data.</text>
</comment>
<accession>A0A1Q9DME6</accession>
<sequence>MSRLNQARLAFEQQTAKLQADSEKVQEEKLRLQERVDAEARKEELLSGIARAVEPEEPKDTSSGDFRVLPQSAWEKLHARFGSPTGALGGNRPKAWQAALAAAASKEPMLPPKAFSLPPHMRPSATPSLCFQRIAVAVGKPIEEVGAATIAIAGEPSPAAKGLLEMSAADDLEKPALSPTPQSLSVDETATELPKSLRLPPPLRPSATPSLCFRRLPERKGPKAS</sequence>
<gene>
    <name evidence="4" type="ORF">AK812_SmicGene21442</name>
</gene>